<geneLocation type="mitochondrion" evidence="16"/>
<proteinExistence type="inferred from homology"/>
<evidence type="ECO:0000256" key="3">
    <source>
        <dbReference type="ARBA" id="ARBA00018681"/>
    </source>
</evidence>
<dbReference type="EMBL" id="OVEO01000015">
    <property type="protein sequence ID" value="SPR00894.1"/>
    <property type="molecule type" value="Genomic_DNA"/>
</dbReference>
<evidence type="ECO:0000256" key="10">
    <source>
        <dbReference type="ARBA" id="ARBA00023128"/>
    </source>
</evidence>
<evidence type="ECO:0000313" key="15">
    <source>
        <dbReference type="EMBL" id="CEP01189.1"/>
    </source>
</evidence>
<evidence type="ECO:0000313" key="18">
    <source>
        <dbReference type="Proteomes" id="UP000290189"/>
    </source>
</evidence>
<keyword evidence="8" id="KW-0249">Electron transport</keyword>
<comment type="subcellular location">
    <subcellularLocation>
        <location evidence="1">Mitochondrion inner membrane</location>
        <topology evidence="1">Single-pass membrane protein</topology>
    </subcellularLocation>
</comment>
<keyword evidence="10 16" id="KW-0496">Mitochondrion</keyword>
<dbReference type="PANTHER" id="PTHR35479:SF4">
    <property type="entry name" value="OS01G0750800 PROTEIN"/>
    <property type="match status" value="1"/>
</dbReference>
<dbReference type="GO" id="GO:0005743">
    <property type="term" value="C:mitochondrial inner membrane"/>
    <property type="evidence" value="ECO:0007669"/>
    <property type="project" value="UniProtKB-SubCell"/>
</dbReference>
<dbReference type="Proteomes" id="UP000290189">
    <property type="component" value="Unassembled WGS sequence"/>
</dbReference>
<evidence type="ECO:0000256" key="1">
    <source>
        <dbReference type="ARBA" id="ARBA00004434"/>
    </source>
</evidence>
<keyword evidence="5" id="KW-0679">Respiratory chain</keyword>
<dbReference type="AlphaFoldDB" id="A0A0G4J1J3"/>
<accession>A0A0G4J1J3</accession>
<evidence type="ECO:0000256" key="7">
    <source>
        <dbReference type="ARBA" id="ARBA00022792"/>
    </source>
</evidence>
<evidence type="ECO:0000256" key="12">
    <source>
        <dbReference type="ARBA" id="ARBA00030212"/>
    </source>
</evidence>
<evidence type="ECO:0000256" key="4">
    <source>
        <dbReference type="ARBA" id="ARBA00022448"/>
    </source>
</evidence>
<evidence type="ECO:0000313" key="17">
    <source>
        <dbReference type="Proteomes" id="UP000039324"/>
    </source>
</evidence>
<evidence type="ECO:0000256" key="9">
    <source>
        <dbReference type="ARBA" id="ARBA00022989"/>
    </source>
</evidence>
<protein>
    <recommendedName>
        <fullName evidence="3">NADH dehydrogenase [ubiquinone] 1 beta subcomplex subunit 4</fullName>
    </recommendedName>
    <alternativeName>
        <fullName evidence="12">Complex I-B15</fullName>
    </alternativeName>
    <alternativeName>
        <fullName evidence="13">NADH-ubiquinone oxidoreductase B15 subunit</fullName>
    </alternativeName>
</protein>
<name>A0A0G4J1J3_PLABS</name>
<organism evidence="15 17">
    <name type="scientific">Plasmodiophora brassicae</name>
    <name type="common">Clubroot disease agent</name>
    <dbReference type="NCBI Taxonomy" id="37360"/>
    <lineage>
        <taxon>Eukaryota</taxon>
        <taxon>Sar</taxon>
        <taxon>Rhizaria</taxon>
        <taxon>Endomyxa</taxon>
        <taxon>Phytomyxea</taxon>
        <taxon>Plasmodiophorida</taxon>
        <taxon>Plasmodiophoridae</taxon>
        <taxon>Plasmodiophora</taxon>
    </lineage>
</organism>
<keyword evidence="17" id="KW-1185">Reference proteome</keyword>
<evidence type="ECO:0000256" key="8">
    <source>
        <dbReference type="ARBA" id="ARBA00022982"/>
    </source>
</evidence>
<evidence type="ECO:0000256" key="13">
    <source>
        <dbReference type="ARBA" id="ARBA00030987"/>
    </source>
</evidence>
<dbReference type="Proteomes" id="UP000039324">
    <property type="component" value="Unassembled WGS sequence"/>
</dbReference>
<comment type="similarity">
    <text evidence="2">Belongs to the complex I NDUFB4 subunit family.</text>
</comment>
<dbReference type="EMBL" id="CDSF01000111">
    <property type="protein sequence ID" value="CEP01189.1"/>
    <property type="molecule type" value="Genomic_DNA"/>
</dbReference>
<keyword evidence="4" id="KW-0813">Transport</keyword>
<reference evidence="15 17" key="1">
    <citation type="submission" date="2015-02" db="EMBL/GenBank/DDBJ databases">
        <authorList>
            <person name="Chooi Y.-H."/>
        </authorList>
    </citation>
    <scope>NUCLEOTIDE SEQUENCE [LARGE SCALE GENOMIC DNA]</scope>
    <source>
        <strain evidence="15">E3</strain>
    </source>
</reference>
<keyword evidence="9 14" id="KW-1133">Transmembrane helix</keyword>
<keyword evidence="11 14" id="KW-0472">Membrane</keyword>
<keyword evidence="6 14" id="KW-0812">Transmembrane</keyword>
<reference evidence="16 18" key="2">
    <citation type="submission" date="2018-03" db="EMBL/GenBank/DDBJ databases">
        <authorList>
            <person name="Fogelqvist J."/>
        </authorList>
    </citation>
    <scope>NUCLEOTIDE SEQUENCE [LARGE SCALE GENOMIC DNA]</scope>
</reference>
<evidence type="ECO:0000256" key="5">
    <source>
        <dbReference type="ARBA" id="ARBA00022660"/>
    </source>
</evidence>
<feature type="transmembrane region" description="Helical" evidence="14">
    <location>
        <begin position="33"/>
        <end position="51"/>
    </location>
</feature>
<gene>
    <name evidence="15" type="ORF">PBRA_008501</name>
    <name evidence="16" type="ORF">PLBR_LOCUS8109</name>
</gene>
<dbReference type="PANTHER" id="PTHR35479">
    <property type="entry name" value="UNNAMED PRODUCT"/>
    <property type="match status" value="1"/>
</dbReference>
<dbReference type="OrthoDB" id="15108at2759"/>
<keyword evidence="7" id="KW-0999">Mitochondrion inner membrane</keyword>
<evidence type="ECO:0000256" key="2">
    <source>
        <dbReference type="ARBA" id="ARBA00007260"/>
    </source>
</evidence>
<dbReference type="Pfam" id="PF07225">
    <property type="entry name" value="NDUF_B4"/>
    <property type="match status" value="1"/>
</dbReference>
<evidence type="ECO:0000313" key="16">
    <source>
        <dbReference type="EMBL" id="SPR00894.1"/>
    </source>
</evidence>
<evidence type="ECO:0000256" key="14">
    <source>
        <dbReference type="SAM" id="Phobius"/>
    </source>
</evidence>
<sequence>MAGGGVRPNRWIEDVAARRERLHETFRVTPRNAMLGIVFGIMVPVGIYCMVKTNQYRQDELMGRGKREYF</sequence>
<dbReference type="InterPro" id="IPR009866">
    <property type="entry name" value="NADH_UbQ_OxRdtase_NDUFB4_su"/>
</dbReference>
<evidence type="ECO:0000256" key="6">
    <source>
        <dbReference type="ARBA" id="ARBA00022692"/>
    </source>
</evidence>
<evidence type="ECO:0000256" key="11">
    <source>
        <dbReference type="ARBA" id="ARBA00023136"/>
    </source>
</evidence>